<proteinExistence type="predicted"/>
<reference evidence="3 4" key="1">
    <citation type="submission" date="2010-11" db="EMBL/GenBank/DDBJ databases">
        <title>The complete genome of Thermotoga thermarum DSM 5069.</title>
        <authorList>
            <consortium name="US DOE Joint Genome Institute (JGI-PGF)"/>
            <person name="Lucas S."/>
            <person name="Copeland A."/>
            <person name="Lapidus A."/>
            <person name="Bruce D."/>
            <person name="Goodwin L."/>
            <person name="Pitluck S."/>
            <person name="Kyrpides N."/>
            <person name="Mavromatis K."/>
            <person name="Ivanova N."/>
            <person name="Zeytun A."/>
            <person name="Brettin T."/>
            <person name="Detter J.C."/>
            <person name="Tapia R."/>
            <person name="Han C."/>
            <person name="Land M."/>
            <person name="Hauser L."/>
            <person name="Markowitz V."/>
            <person name="Cheng J.-F."/>
            <person name="Hugenholtz P."/>
            <person name="Woyke T."/>
            <person name="Wu D."/>
            <person name="Spring S."/>
            <person name="Schroeder M."/>
            <person name="Brambilla E."/>
            <person name="Klenk H.-P."/>
            <person name="Eisen J.A."/>
        </authorList>
    </citation>
    <scope>NUCLEOTIDE SEQUENCE [LARGE SCALE GENOMIC DNA]</scope>
    <source>
        <strain evidence="3 4">DSM 5069</strain>
    </source>
</reference>
<keyword evidence="4" id="KW-1185">Reference proteome</keyword>
<dbReference type="KEGG" id="tta:Theth_1903"/>
<dbReference type="PATRIC" id="fig|688269.3.peg.1962"/>
<dbReference type="eggNOG" id="COG2608">
    <property type="taxonomic scope" value="Bacteria"/>
</dbReference>
<dbReference type="STRING" id="688269.Theth_1903"/>
<dbReference type="EMBL" id="CP002351">
    <property type="protein sequence ID" value="AEH51944.1"/>
    <property type="molecule type" value="Genomic_DNA"/>
</dbReference>
<protein>
    <submittedName>
        <fullName evidence="3">Heavy metal transport/detoxification protein</fullName>
    </submittedName>
</protein>
<dbReference type="Gene3D" id="3.30.70.100">
    <property type="match status" value="1"/>
</dbReference>
<gene>
    <name evidence="3" type="ORF">Theth_1903</name>
</gene>
<dbReference type="SUPFAM" id="SSF55008">
    <property type="entry name" value="HMA, heavy metal-associated domain"/>
    <property type="match status" value="1"/>
</dbReference>
<dbReference type="GO" id="GO:0046872">
    <property type="term" value="F:metal ion binding"/>
    <property type="evidence" value="ECO:0007669"/>
    <property type="project" value="UniProtKB-KW"/>
</dbReference>
<dbReference type="PROSITE" id="PS50846">
    <property type="entry name" value="HMA_2"/>
    <property type="match status" value="1"/>
</dbReference>
<evidence type="ECO:0000313" key="3">
    <source>
        <dbReference type="EMBL" id="AEH51944.1"/>
    </source>
</evidence>
<dbReference type="Pfam" id="PF00403">
    <property type="entry name" value="HMA"/>
    <property type="match status" value="1"/>
</dbReference>
<evidence type="ECO:0000313" key="4">
    <source>
        <dbReference type="Proteomes" id="UP000006804"/>
    </source>
</evidence>
<dbReference type="InterPro" id="IPR036163">
    <property type="entry name" value="HMA_dom_sf"/>
</dbReference>
<accession>F7YWG5</accession>
<evidence type="ECO:0000259" key="2">
    <source>
        <dbReference type="PROSITE" id="PS50846"/>
    </source>
</evidence>
<dbReference type="InterPro" id="IPR006121">
    <property type="entry name" value="HMA_dom"/>
</dbReference>
<dbReference type="CDD" id="cd00371">
    <property type="entry name" value="HMA"/>
    <property type="match status" value="1"/>
</dbReference>
<sequence length="67" mass="7694">MEYVLFVPDMSCNHCKMRISKLLEKEGVKDYEIDLTSKTVTLKADDINKICEELAKIGYPVKACKPR</sequence>
<dbReference type="PROSITE" id="PS01047">
    <property type="entry name" value="HMA_1"/>
    <property type="match status" value="1"/>
</dbReference>
<dbReference type="InterPro" id="IPR017969">
    <property type="entry name" value="Heavy-metal-associated_CS"/>
</dbReference>
<name>F7YWG5_9THEM</name>
<dbReference type="RefSeq" id="WP_013933152.1">
    <property type="nucleotide sequence ID" value="NC_015707.1"/>
</dbReference>
<keyword evidence="1" id="KW-0479">Metal-binding</keyword>
<dbReference type="HOGENOM" id="CLU_134973_5_3_0"/>
<dbReference type="OrthoDB" id="9813965at2"/>
<feature type="domain" description="HMA" evidence="2">
    <location>
        <begin position="1"/>
        <end position="62"/>
    </location>
</feature>
<dbReference type="AlphaFoldDB" id="F7YWG5"/>
<dbReference type="Proteomes" id="UP000006804">
    <property type="component" value="Chromosome"/>
</dbReference>
<evidence type="ECO:0000256" key="1">
    <source>
        <dbReference type="ARBA" id="ARBA00022723"/>
    </source>
</evidence>
<organism evidence="3 4">
    <name type="scientific">Pseudothermotoga thermarum DSM 5069</name>
    <dbReference type="NCBI Taxonomy" id="688269"/>
    <lineage>
        <taxon>Bacteria</taxon>
        <taxon>Thermotogati</taxon>
        <taxon>Thermotogota</taxon>
        <taxon>Thermotogae</taxon>
        <taxon>Thermotogales</taxon>
        <taxon>Thermotogaceae</taxon>
        <taxon>Pseudothermotoga</taxon>
    </lineage>
</organism>